<keyword evidence="7" id="KW-0371">Homeobox</keyword>
<evidence type="ECO:0000259" key="11">
    <source>
        <dbReference type="PROSITE" id="PS51523"/>
    </source>
</evidence>
<dbReference type="AlphaFoldDB" id="A0AAV1W997"/>
<evidence type="ECO:0000256" key="9">
    <source>
        <dbReference type="ARBA" id="ARBA00023242"/>
    </source>
</evidence>
<dbReference type="GO" id="GO:0008270">
    <property type="term" value="F:zinc ion binding"/>
    <property type="evidence" value="ECO:0007669"/>
    <property type="project" value="UniProtKB-KW"/>
</dbReference>
<feature type="domain" description="ZF-HD dimerization-type" evidence="11">
    <location>
        <begin position="45"/>
        <end position="93"/>
    </location>
</feature>
<keyword evidence="5" id="KW-0805">Transcription regulation</keyword>
<proteinExistence type="predicted"/>
<comment type="caution">
    <text evidence="12">The sequence shown here is derived from an EMBL/GenBank/DDBJ whole genome shotgun (WGS) entry which is preliminary data.</text>
</comment>
<dbReference type="SUPFAM" id="SSF46689">
    <property type="entry name" value="Homeodomain-like"/>
    <property type="match status" value="1"/>
</dbReference>
<feature type="region of interest" description="Disordered" evidence="10">
    <location>
        <begin position="152"/>
        <end position="171"/>
    </location>
</feature>
<accession>A0AAV1W997</accession>
<dbReference type="PROSITE" id="PS51523">
    <property type="entry name" value="ZF_HD_DIMER"/>
    <property type="match status" value="1"/>
</dbReference>
<dbReference type="Proteomes" id="UP001497480">
    <property type="component" value="Unassembled WGS sequence"/>
</dbReference>
<dbReference type="InterPro" id="IPR009057">
    <property type="entry name" value="Homeodomain-like_sf"/>
</dbReference>
<evidence type="ECO:0000256" key="10">
    <source>
        <dbReference type="SAM" id="MobiDB-lite"/>
    </source>
</evidence>
<keyword evidence="13" id="KW-1185">Reference proteome</keyword>
<evidence type="ECO:0000256" key="3">
    <source>
        <dbReference type="ARBA" id="ARBA00022771"/>
    </source>
</evidence>
<keyword evidence="9" id="KW-0539">Nucleus</keyword>
<dbReference type="GO" id="GO:0003700">
    <property type="term" value="F:DNA-binding transcription factor activity"/>
    <property type="evidence" value="ECO:0007669"/>
    <property type="project" value="TreeGrafter"/>
</dbReference>
<evidence type="ECO:0000313" key="12">
    <source>
        <dbReference type="EMBL" id="CAL0305588.1"/>
    </source>
</evidence>
<organism evidence="12 13">
    <name type="scientific">Lupinus luteus</name>
    <name type="common">European yellow lupine</name>
    <dbReference type="NCBI Taxonomy" id="3873"/>
    <lineage>
        <taxon>Eukaryota</taxon>
        <taxon>Viridiplantae</taxon>
        <taxon>Streptophyta</taxon>
        <taxon>Embryophyta</taxon>
        <taxon>Tracheophyta</taxon>
        <taxon>Spermatophyta</taxon>
        <taxon>Magnoliopsida</taxon>
        <taxon>eudicotyledons</taxon>
        <taxon>Gunneridae</taxon>
        <taxon>Pentapetalae</taxon>
        <taxon>rosids</taxon>
        <taxon>fabids</taxon>
        <taxon>Fabales</taxon>
        <taxon>Fabaceae</taxon>
        <taxon>Papilionoideae</taxon>
        <taxon>50 kb inversion clade</taxon>
        <taxon>genistoids sensu lato</taxon>
        <taxon>core genistoids</taxon>
        <taxon>Genisteae</taxon>
        <taxon>Lupinus</taxon>
    </lineage>
</organism>
<evidence type="ECO:0000256" key="8">
    <source>
        <dbReference type="ARBA" id="ARBA00023163"/>
    </source>
</evidence>
<keyword evidence="8" id="KW-0804">Transcription</keyword>
<dbReference type="GO" id="GO:0000976">
    <property type="term" value="F:transcription cis-regulatory region binding"/>
    <property type="evidence" value="ECO:0007669"/>
    <property type="project" value="TreeGrafter"/>
</dbReference>
<gene>
    <name evidence="12" type="ORF">LLUT_LOCUS6648</name>
</gene>
<evidence type="ECO:0000313" key="13">
    <source>
        <dbReference type="Proteomes" id="UP001497480"/>
    </source>
</evidence>
<evidence type="ECO:0000256" key="5">
    <source>
        <dbReference type="ARBA" id="ARBA00023015"/>
    </source>
</evidence>
<dbReference type="GO" id="GO:0005634">
    <property type="term" value="C:nucleus"/>
    <property type="evidence" value="ECO:0007669"/>
    <property type="project" value="UniProtKB-SubCell"/>
</dbReference>
<dbReference type="NCBIfam" id="TIGR01566">
    <property type="entry name" value="ZF_HD_prot_N"/>
    <property type="match status" value="1"/>
</dbReference>
<dbReference type="PANTHER" id="PTHR31948:SF140">
    <property type="entry name" value="ZINC-FINGER HOMEODOMAIN PROTEIN 2"/>
    <property type="match status" value="1"/>
</dbReference>
<sequence>MEFAEHGNQVQQQMVLPGTSAAAEIGATAAAPAQIEGPIAGTVRYKECQRNHASTIGGYAVDGCGEFLAAGEGTLEAFICAACNCHRNFHRMEVVGAILPPPPQPQPPVQHHHNQFTPHYHHVPPPPPGAGYHPVGAPPVPHHHHLALPAASDGGYSHEGNDMSNPNNGGKAKKRFRTKFTQEQKDKMVAFAEKLGWKMQKHDAATVEKFCAETGVKGQVLKVWMHNNKLKYGNKT</sequence>
<dbReference type="Gene3D" id="1.10.10.60">
    <property type="entry name" value="Homeodomain-like"/>
    <property type="match status" value="1"/>
</dbReference>
<evidence type="ECO:0000256" key="6">
    <source>
        <dbReference type="ARBA" id="ARBA00023125"/>
    </source>
</evidence>
<dbReference type="GO" id="GO:0050793">
    <property type="term" value="P:regulation of developmental process"/>
    <property type="evidence" value="ECO:0007669"/>
    <property type="project" value="TreeGrafter"/>
</dbReference>
<keyword evidence="3" id="KW-0863">Zinc-finger</keyword>
<dbReference type="InterPro" id="IPR006455">
    <property type="entry name" value="Homeodomain_ZF_HD"/>
</dbReference>
<keyword evidence="2" id="KW-0479">Metal-binding</keyword>
<reference evidence="12 13" key="1">
    <citation type="submission" date="2024-03" db="EMBL/GenBank/DDBJ databases">
        <authorList>
            <person name="Martinez-Hernandez J."/>
        </authorList>
    </citation>
    <scope>NUCLEOTIDE SEQUENCE [LARGE SCALE GENOMIC DNA]</scope>
</reference>
<dbReference type="FunFam" id="1.10.10.60:FF:000257">
    <property type="entry name" value="Zinc-finger homeodomain protein 2"/>
    <property type="match status" value="1"/>
</dbReference>
<keyword evidence="6" id="KW-0238">DNA-binding</keyword>
<dbReference type="Pfam" id="PF04770">
    <property type="entry name" value="ZF-HD_dimer"/>
    <property type="match status" value="1"/>
</dbReference>
<dbReference type="InterPro" id="IPR006456">
    <property type="entry name" value="ZF_HD_homeobox_Cys/His_dimer"/>
</dbReference>
<evidence type="ECO:0000256" key="7">
    <source>
        <dbReference type="ARBA" id="ARBA00023155"/>
    </source>
</evidence>
<evidence type="ECO:0000256" key="1">
    <source>
        <dbReference type="ARBA" id="ARBA00004123"/>
    </source>
</evidence>
<comment type="subcellular location">
    <subcellularLocation>
        <location evidence="1">Nucleus</location>
    </subcellularLocation>
</comment>
<name>A0AAV1W997_LUPLU</name>
<dbReference type="NCBIfam" id="TIGR01565">
    <property type="entry name" value="homeo_ZF_HD"/>
    <property type="match status" value="1"/>
</dbReference>
<evidence type="ECO:0000256" key="4">
    <source>
        <dbReference type="ARBA" id="ARBA00022833"/>
    </source>
</evidence>
<keyword evidence="4" id="KW-0862">Zinc</keyword>
<dbReference type="EMBL" id="CAXHTB010000004">
    <property type="protein sequence ID" value="CAL0305588.1"/>
    <property type="molecule type" value="Genomic_DNA"/>
</dbReference>
<protein>
    <recommendedName>
        <fullName evidence="11">ZF-HD dimerization-type domain-containing protein</fullName>
    </recommendedName>
</protein>
<evidence type="ECO:0000256" key="2">
    <source>
        <dbReference type="ARBA" id="ARBA00022723"/>
    </source>
</evidence>
<dbReference type="PANTHER" id="PTHR31948">
    <property type="entry name" value="ZINC-FINGER HOMEODOMAIN PROTEIN 2"/>
    <property type="match status" value="1"/>
</dbReference>